<evidence type="ECO:0000256" key="3">
    <source>
        <dbReference type="ARBA" id="ARBA00022917"/>
    </source>
</evidence>
<dbReference type="Gene3D" id="4.10.860.10">
    <property type="entry name" value="UVR domain"/>
    <property type="match status" value="1"/>
</dbReference>
<comment type="caution">
    <text evidence="5">The sequence shown here is derived from an EMBL/GenBank/DDBJ whole genome shotgun (WGS) entry which is preliminary data.</text>
</comment>
<keyword evidence="2 5" id="KW-0396">Initiation factor</keyword>
<dbReference type="GO" id="GO:0003743">
    <property type="term" value="F:translation initiation factor activity"/>
    <property type="evidence" value="ECO:0007669"/>
    <property type="project" value="UniProtKB-KW"/>
</dbReference>
<accession>A0ABQ7J677</accession>
<dbReference type="PANTHER" id="PTHR14005:SF0">
    <property type="entry name" value="EUKARYOTIC TRANSLATION INITIATION FACTOR 3 SUBUNIT A"/>
    <property type="match status" value="1"/>
</dbReference>
<protein>
    <submittedName>
        <fullName evidence="5">Eukaryotic initiation factor-3 subunit 10</fullName>
    </submittedName>
</protein>
<keyword evidence="3" id="KW-0648">Protein biosynthesis</keyword>
<evidence type="ECO:0000256" key="1">
    <source>
        <dbReference type="ARBA" id="ARBA00022490"/>
    </source>
</evidence>
<name>A0ABQ7J677_9APIC</name>
<gene>
    <name evidence="5" type="ORF">IE077_000917</name>
</gene>
<dbReference type="Proteomes" id="UP000823046">
    <property type="component" value="Unassembled WGS sequence"/>
</dbReference>
<reference evidence="5 6" key="1">
    <citation type="journal article" date="2020" name="bioRxiv">
        <title>Metabolic contributions of an alphaproteobacterial endosymbiont in the apicomplexan Cardiosporidium cionae.</title>
        <authorList>
            <person name="Hunter E.S."/>
            <person name="Paight C.J."/>
            <person name="Lane C.E."/>
        </authorList>
    </citation>
    <scope>NUCLEOTIDE SEQUENCE [LARGE SCALE GENOMIC DNA]</scope>
    <source>
        <strain evidence="5">ESH_2018</strain>
    </source>
</reference>
<dbReference type="Pfam" id="PF22591">
    <property type="entry name" value="eIF3a_PCI_TPR-like"/>
    <property type="match status" value="1"/>
</dbReference>
<proteinExistence type="predicted"/>
<evidence type="ECO:0000313" key="6">
    <source>
        <dbReference type="Proteomes" id="UP000823046"/>
    </source>
</evidence>
<evidence type="ECO:0000259" key="4">
    <source>
        <dbReference type="Pfam" id="PF22591"/>
    </source>
</evidence>
<dbReference type="Gene3D" id="1.25.40.860">
    <property type="match status" value="1"/>
</dbReference>
<keyword evidence="1" id="KW-0963">Cytoplasm</keyword>
<evidence type="ECO:0000256" key="2">
    <source>
        <dbReference type="ARBA" id="ARBA00022540"/>
    </source>
</evidence>
<organism evidence="5 6">
    <name type="scientific">Cardiosporidium cionae</name>
    <dbReference type="NCBI Taxonomy" id="476202"/>
    <lineage>
        <taxon>Eukaryota</taxon>
        <taxon>Sar</taxon>
        <taxon>Alveolata</taxon>
        <taxon>Apicomplexa</taxon>
        <taxon>Aconoidasida</taxon>
        <taxon>Nephromycida</taxon>
        <taxon>Cardiosporidium</taxon>
    </lineage>
</organism>
<dbReference type="EMBL" id="JADAQX010000719">
    <property type="protein sequence ID" value="KAF8819506.1"/>
    <property type="molecule type" value="Genomic_DNA"/>
</dbReference>
<dbReference type="PANTHER" id="PTHR14005">
    <property type="entry name" value="EUKARYOTIC TRANSLATION INITIATION FACTOR 3, THETA SUBUNIT"/>
    <property type="match status" value="1"/>
</dbReference>
<sequence>MLAFQKVENALKRARELQDIGNETAALHVLYSTIMNNRFRAQGWDSVKEQVMMRFVQFCVEKEKLKYVRDGLYQYRTISHHSNIASLGKVITELRDRAESRLKAAKMTLGIKEMEKGKMDGDLEAEESPESLILCTLQIDVRDPAARAVHTPLRFVWETYKMIMDILKFSPKMEKLYHETARRACYFCSENERPMEFKRLCDGLRQNYALLLKYKSKQESEALLRPELHLETRIAQLNVASELGLWRESANTAEDICTLGIHELFMKSFRLKADPSYKLREKLLKWLAVYYEKLSMIFWVSDNYLFHALAWIKYLLHVKNFKKNVAAADLEGLCNTAVLAVLAIPTNFGDKKQDALDVDSTTTLESQKKMTNLLGHPTIPSRDILKYALSHRDIISRSSDVYQKLYGLLETEFTPLKLCSECQPLLEQLENSSNAKYVTALKRIIFHKLIVQLSKVFTSVTIEYFTTQICPNDFFEWEDVRFCVFEGVVMKFCFIISVK</sequence>
<dbReference type="InterPro" id="IPR027512">
    <property type="entry name" value="EIF3A"/>
</dbReference>
<feature type="domain" description="eIF3a PCI" evidence="4">
    <location>
        <begin position="8"/>
        <end position="416"/>
    </location>
</feature>
<dbReference type="InterPro" id="IPR054711">
    <property type="entry name" value="eIF3a_PCI_TPR-like"/>
</dbReference>
<keyword evidence="6" id="KW-1185">Reference proteome</keyword>
<evidence type="ECO:0000313" key="5">
    <source>
        <dbReference type="EMBL" id="KAF8819506.1"/>
    </source>
</evidence>